<organism evidence="2 3">
    <name type="scientific">Vibrio chagasii</name>
    <dbReference type="NCBI Taxonomy" id="170679"/>
    <lineage>
        <taxon>Bacteria</taxon>
        <taxon>Pseudomonadati</taxon>
        <taxon>Pseudomonadota</taxon>
        <taxon>Gammaproteobacteria</taxon>
        <taxon>Vibrionales</taxon>
        <taxon>Vibrionaceae</taxon>
        <taxon>Vibrio</taxon>
    </lineage>
</organism>
<name>A0A2S7VBW1_9VIBR</name>
<dbReference type="AlphaFoldDB" id="A0A2S7VBW1"/>
<evidence type="ECO:0000313" key="2">
    <source>
        <dbReference type="EMBL" id="PQJ59676.1"/>
    </source>
</evidence>
<evidence type="ECO:0000256" key="1">
    <source>
        <dbReference type="SAM" id="MobiDB-lite"/>
    </source>
</evidence>
<comment type="caution">
    <text evidence="2">The sequence shown here is derived from an EMBL/GenBank/DDBJ whole genome shotgun (WGS) entry which is preliminary data.</text>
</comment>
<keyword evidence="3" id="KW-1185">Reference proteome</keyword>
<dbReference type="Proteomes" id="UP000238707">
    <property type="component" value="Unassembled WGS sequence"/>
</dbReference>
<gene>
    <name evidence="2" type="ORF">BTO10_09675</name>
</gene>
<dbReference type="EMBL" id="MSCI01000002">
    <property type="protein sequence ID" value="PQJ59676.1"/>
    <property type="molecule type" value="Genomic_DNA"/>
</dbReference>
<feature type="region of interest" description="Disordered" evidence="1">
    <location>
        <begin position="303"/>
        <end position="322"/>
    </location>
</feature>
<sequence length="322" mass="36436">MTQYSYIDIPFNLRHTCWFCGEPSNHTVEFPKTASLFAKVGHAPIALPACKECASVKYAKDLTSIWAVRDQIKHALIDKYAKHLGIGENWTEQELIDSEFTGSTLGGFGRSAWKMYQIAKQRVEYQGWPLSLDNIAIEAYDETSGFEFEGTRYASLHSCIDYFTKAAGVDKELLSELVNIVSSERFSYALRIAKLNKNISNTKRLAIIDEVLLQESEQQEILLEQANAMFNPNIEEISIAGSTAPVFAIQWALANKVKDLAHLCTLEDDYFDYFEHLGGPAAFMSYNGLQLYVQARQNPEWVNKSDPNKQYWPSEAGTSEHM</sequence>
<evidence type="ECO:0000313" key="3">
    <source>
        <dbReference type="Proteomes" id="UP000238707"/>
    </source>
</evidence>
<dbReference type="RefSeq" id="WP_105024407.1">
    <property type="nucleotide sequence ID" value="NZ_MSCI01000002.1"/>
</dbReference>
<proteinExistence type="predicted"/>
<accession>A0A2S7VBW1</accession>
<reference evidence="2 3" key="1">
    <citation type="submission" date="2016-12" db="EMBL/GenBank/DDBJ databases">
        <title>Diversity of luminous bacteria.</title>
        <authorList>
            <person name="Yoshizawa S."/>
            <person name="Kogure K."/>
        </authorList>
    </citation>
    <scope>NUCLEOTIDE SEQUENCE [LARGE SCALE GENOMIC DNA]</scope>
    <source>
        <strain evidence="2 3">LC2-408</strain>
    </source>
</reference>
<protein>
    <submittedName>
        <fullName evidence="2">Uncharacterized protein</fullName>
    </submittedName>
</protein>